<name>A0ABS9L5N3_9MICC</name>
<sequence length="46" mass="5310">MGSELSMAARREITKKYTREYEYGAASKKERGRMRTVRPDAISTAR</sequence>
<evidence type="ECO:0000313" key="2">
    <source>
        <dbReference type="EMBL" id="MCG2621787.1"/>
    </source>
</evidence>
<accession>A0ABS9L5N3</accession>
<dbReference type="Proteomes" id="UP001165368">
    <property type="component" value="Unassembled WGS sequence"/>
</dbReference>
<reference evidence="2" key="1">
    <citation type="submission" date="2022-01" db="EMBL/GenBank/DDBJ databases">
        <authorList>
            <person name="Jo J.-H."/>
            <person name="Im W.-T."/>
        </authorList>
    </citation>
    <scope>NUCLEOTIDE SEQUENCE</scope>
    <source>
        <strain evidence="2">I2-34</strain>
    </source>
</reference>
<organism evidence="2 3">
    <name type="scientific">Arthrobacter hankyongi</name>
    <dbReference type="NCBI Taxonomy" id="2904801"/>
    <lineage>
        <taxon>Bacteria</taxon>
        <taxon>Bacillati</taxon>
        <taxon>Actinomycetota</taxon>
        <taxon>Actinomycetes</taxon>
        <taxon>Micrococcales</taxon>
        <taxon>Micrococcaceae</taxon>
        <taxon>Arthrobacter</taxon>
    </lineage>
</organism>
<gene>
    <name evidence="2" type="ORF">LVY72_07630</name>
</gene>
<feature type="region of interest" description="Disordered" evidence="1">
    <location>
        <begin position="22"/>
        <end position="46"/>
    </location>
</feature>
<proteinExistence type="predicted"/>
<evidence type="ECO:0000313" key="3">
    <source>
        <dbReference type="Proteomes" id="UP001165368"/>
    </source>
</evidence>
<keyword evidence="3" id="KW-1185">Reference proteome</keyword>
<dbReference type="RefSeq" id="WP_237819334.1">
    <property type="nucleotide sequence ID" value="NZ_JAKLTQ010000003.1"/>
</dbReference>
<protein>
    <submittedName>
        <fullName evidence="2">Uncharacterized protein</fullName>
    </submittedName>
</protein>
<evidence type="ECO:0000256" key="1">
    <source>
        <dbReference type="SAM" id="MobiDB-lite"/>
    </source>
</evidence>
<dbReference type="EMBL" id="JAKLTQ010000003">
    <property type="protein sequence ID" value="MCG2621787.1"/>
    <property type="molecule type" value="Genomic_DNA"/>
</dbReference>
<comment type="caution">
    <text evidence="2">The sequence shown here is derived from an EMBL/GenBank/DDBJ whole genome shotgun (WGS) entry which is preliminary data.</text>
</comment>